<keyword evidence="4 9" id="KW-0418">Kinase</keyword>
<comment type="subcellular location">
    <subcellularLocation>
        <location evidence="9">Cytoplasm</location>
    </subcellularLocation>
    <subcellularLocation>
        <location evidence="9">Nucleus</location>
    </subcellularLocation>
    <text evidence="9">Predominantly cytoplasmic.</text>
</comment>
<dbReference type="InterPro" id="IPR006266">
    <property type="entry name" value="UMP_CMP_kinase"/>
</dbReference>
<dbReference type="GO" id="GO:0033862">
    <property type="term" value="F:UMP kinase activity"/>
    <property type="evidence" value="ECO:0007669"/>
    <property type="project" value="RHEA"/>
</dbReference>
<dbReference type="NCBIfam" id="TIGR01359">
    <property type="entry name" value="UMP_CMP_kin_fam"/>
    <property type="match status" value="1"/>
</dbReference>
<keyword evidence="2 9" id="KW-0808">Transferase</keyword>
<dbReference type="AlphaFoldDB" id="M9M5F9"/>
<feature type="binding site" evidence="9">
    <location>
        <begin position="222"/>
        <end position="224"/>
    </location>
    <ligand>
        <name>a ribonucleoside 5'-phosphate</name>
        <dbReference type="ChEBI" id="CHEBI:58043"/>
    </ligand>
</feature>
<feature type="compositionally biased region" description="Polar residues" evidence="10">
    <location>
        <begin position="87"/>
        <end position="98"/>
    </location>
</feature>
<feature type="region of interest" description="LID" evidence="9">
    <location>
        <begin position="293"/>
        <end position="303"/>
    </location>
</feature>
<comment type="similarity">
    <text evidence="9">Belongs to the adenylate kinase family. UMP-CMP kinase subfamily.</text>
</comment>
<evidence type="ECO:0000256" key="4">
    <source>
        <dbReference type="ARBA" id="ARBA00022777"/>
    </source>
</evidence>
<feature type="binding site" evidence="9">
    <location>
        <position position="339"/>
    </location>
    <ligand>
        <name>ATP</name>
        <dbReference type="ChEBI" id="CHEBI:30616"/>
    </ligand>
</feature>
<keyword evidence="7 9" id="KW-0539">Nucleus</keyword>
<feature type="region of interest" description="NMPbind" evidence="9">
    <location>
        <begin position="194"/>
        <end position="224"/>
    </location>
</feature>
<dbReference type="GO" id="GO:0005737">
    <property type="term" value="C:cytoplasm"/>
    <property type="evidence" value="ECO:0007669"/>
    <property type="project" value="UniProtKB-SubCell"/>
</dbReference>
<dbReference type="PROSITE" id="PS00113">
    <property type="entry name" value="ADENYLATE_KINASE"/>
    <property type="match status" value="1"/>
</dbReference>
<dbReference type="Pfam" id="PF00406">
    <property type="entry name" value="ADK"/>
    <property type="match status" value="1"/>
</dbReference>
<evidence type="ECO:0000256" key="2">
    <source>
        <dbReference type="ARBA" id="ARBA00022679"/>
    </source>
</evidence>
<dbReference type="GO" id="GO:0006221">
    <property type="term" value="P:pyrimidine nucleotide biosynthetic process"/>
    <property type="evidence" value="ECO:0007669"/>
    <property type="project" value="UniProtKB-UniRule"/>
</dbReference>
<dbReference type="HAMAP" id="MF_00235">
    <property type="entry name" value="Adenylate_kinase_Adk"/>
    <property type="match status" value="1"/>
</dbReference>
<evidence type="ECO:0000256" key="1">
    <source>
        <dbReference type="ARBA" id="ARBA00022490"/>
    </source>
</evidence>
<feature type="binding site" evidence="9">
    <location>
        <position position="311"/>
    </location>
    <ligand>
        <name>a ribonucleoside 5'-phosphate</name>
        <dbReference type="ChEBI" id="CHEBI:58043"/>
    </ligand>
</feature>
<dbReference type="Gene3D" id="3.40.50.300">
    <property type="entry name" value="P-loop containing nucleotide triphosphate hydrolases"/>
    <property type="match status" value="1"/>
</dbReference>
<feature type="compositionally biased region" description="Basic and acidic residues" evidence="10">
    <location>
        <begin position="63"/>
        <end position="75"/>
    </location>
</feature>
<dbReference type="PANTHER" id="PTHR23359">
    <property type="entry name" value="NUCLEOTIDE KINASE"/>
    <property type="match status" value="1"/>
</dbReference>
<gene>
    <name evidence="11" type="ORF">PANT_18c00061</name>
</gene>
<dbReference type="GO" id="GO:0006207">
    <property type="term" value="P:'de novo' pyrimidine nucleobase biosynthetic process"/>
    <property type="evidence" value="ECO:0007669"/>
    <property type="project" value="InterPro"/>
</dbReference>
<dbReference type="GO" id="GO:0005634">
    <property type="term" value="C:nucleus"/>
    <property type="evidence" value="ECO:0007669"/>
    <property type="project" value="UniProtKB-SubCell"/>
</dbReference>
<dbReference type="CDD" id="cd01428">
    <property type="entry name" value="ADK"/>
    <property type="match status" value="1"/>
</dbReference>
<feature type="binding site" evidence="9">
    <location>
        <begin position="174"/>
        <end position="179"/>
    </location>
    <ligand>
        <name>ATP</name>
        <dbReference type="ChEBI" id="CHEBI:30616"/>
    </ligand>
</feature>
<feature type="binding site" evidence="9">
    <location>
        <position position="300"/>
    </location>
    <ligand>
        <name>a ribonucleoside 5'-phosphate</name>
        <dbReference type="ChEBI" id="CHEBI:58043"/>
    </ligand>
</feature>
<dbReference type="EC" id="2.7.4.14" evidence="9"/>
<evidence type="ECO:0000313" key="11">
    <source>
        <dbReference type="EMBL" id="GAC75780.1"/>
    </source>
</evidence>
<evidence type="ECO:0000256" key="3">
    <source>
        <dbReference type="ARBA" id="ARBA00022741"/>
    </source>
</evidence>
<evidence type="ECO:0000256" key="7">
    <source>
        <dbReference type="ARBA" id="ARBA00023242"/>
    </source>
</evidence>
<protein>
    <recommendedName>
        <fullName evidence="9">Uridylate kinase</fullName>
        <shortName evidence="9">UK</shortName>
        <ecNumber evidence="9">2.7.4.14</ecNumber>
    </recommendedName>
    <alternativeName>
        <fullName evidence="9">ATP:UMP phosphotransferase</fullName>
    </alternativeName>
    <alternativeName>
        <fullName evidence="9">Deoxycytidylate kinase</fullName>
        <shortName evidence="9">CK</shortName>
        <shortName evidence="9">dCMP kinase</shortName>
    </alternativeName>
    <alternativeName>
        <fullName evidence="9">Uridine monophosphate kinase</fullName>
        <shortName evidence="9">UMP kinase</shortName>
        <shortName evidence="9">UMPK</shortName>
    </alternativeName>
</protein>
<dbReference type="OrthoDB" id="442176at2759"/>
<feature type="binding site" evidence="9">
    <location>
        <begin position="256"/>
        <end position="259"/>
    </location>
    <ligand>
        <name>a ribonucleoside 5'-phosphate</name>
        <dbReference type="ChEBI" id="CHEBI:58043"/>
    </ligand>
</feature>
<feature type="binding site" evidence="9">
    <location>
        <position position="200"/>
    </location>
    <ligand>
        <name>a ribonucleoside 5'-phosphate</name>
        <dbReference type="ChEBI" id="CHEBI:58043"/>
    </ligand>
</feature>
<feature type="compositionally biased region" description="Low complexity" evidence="10">
    <location>
        <begin position="139"/>
        <end position="150"/>
    </location>
</feature>
<evidence type="ECO:0000313" key="12">
    <source>
        <dbReference type="Proteomes" id="UP000011976"/>
    </source>
</evidence>
<evidence type="ECO:0000256" key="6">
    <source>
        <dbReference type="ARBA" id="ARBA00022975"/>
    </source>
</evidence>
<dbReference type="FunFam" id="3.40.50.300:FF:000315">
    <property type="entry name" value="Adenylate kinase 1"/>
    <property type="match status" value="1"/>
</dbReference>
<reference evidence="12" key="1">
    <citation type="journal article" date="2013" name="Genome Announc.">
        <title>Genome sequence of the basidiomycetous yeast Pseudozyma antarctica T-34, a producer of the glycolipid biosurfactants mannosylerythritol lipids.</title>
        <authorList>
            <person name="Morita T."/>
            <person name="Koike H."/>
            <person name="Koyama Y."/>
            <person name="Hagiwara H."/>
            <person name="Ito E."/>
            <person name="Fukuoka T."/>
            <person name="Imura T."/>
            <person name="Machida M."/>
            <person name="Kitamoto D."/>
        </authorList>
    </citation>
    <scope>NUCLEOTIDE SEQUENCE [LARGE SCALE GENOMIC DNA]</scope>
    <source>
        <strain evidence="12">T-34</strain>
    </source>
</reference>
<comment type="cofactor">
    <cofactor evidence="9">
        <name>Mg(2+)</name>
        <dbReference type="ChEBI" id="CHEBI:18420"/>
    </cofactor>
    <text evidence="9">Binds 1 Mg(2+) ion per monomer.</text>
</comment>
<accession>M9M5F9</accession>
<comment type="function">
    <text evidence="9">Catalyzes the phosphorylation of pyrimidine nucleoside monophosphates at the expense of ATP. Plays an important role in de novo pyrimidine nucleotide biosynthesis. Has preference for UMP and dUMP as phosphate acceptors, but can also use CMP, dCMP and AMP.</text>
</comment>
<comment type="domain">
    <text evidence="9">Consists of three domains, a large central CORE domain and two small peripheral domains, NMPbind and LID, which undergo movements during catalysis. The LID domain closes over the site of phosphoryl transfer upon ATP binding. Assembling and dissambling the active center during each catalytic cycle provides an effective means to prevent ATP hydrolysis.</text>
</comment>
<keyword evidence="3 9" id="KW-0547">Nucleotide-binding</keyword>
<name>M9M5F9_PSEA3</name>
<dbReference type="Proteomes" id="UP000011976">
    <property type="component" value="Unassembled WGS sequence"/>
</dbReference>
<comment type="catalytic activity">
    <reaction evidence="8 9">
        <text>UMP + ATP = UDP + ADP</text>
        <dbReference type="Rhea" id="RHEA:24400"/>
        <dbReference type="ChEBI" id="CHEBI:30616"/>
        <dbReference type="ChEBI" id="CHEBI:57865"/>
        <dbReference type="ChEBI" id="CHEBI:58223"/>
        <dbReference type="ChEBI" id="CHEBI:456216"/>
        <dbReference type="EC" id="2.7.4.14"/>
    </reaction>
</comment>
<feature type="binding site" evidence="9">
    <location>
        <position position="263"/>
    </location>
    <ligand>
        <name>a ribonucleoside 5'-phosphate</name>
        <dbReference type="ChEBI" id="CHEBI:58043"/>
    </ligand>
</feature>
<dbReference type="HAMAP" id="MF_03172">
    <property type="entry name" value="Adenylate_kinase_UMP_CMP_kin"/>
    <property type="match status" value="1"/>
</dbReference>
<comment type="subunit">
    <text evidence="9">Monomer.</text>
</comment>
<sequence length="362" mass="39622">MLSSSSSILRRLFRTDRLASTTAFRAYSTSGASPKKNHPSPIGFALIAIAAFGTFAYVSRSRHDDPQKHLREKRIPHPNPLIPPRSQEPQVASHLHTSPNINWSNTLLGRMGLFDKLKHKKDDQATAPAGASGSDPSVPEAAAAPAIAEASTAKDTPRFDSSKVTVVFVLGGPGAGKGTQCARLVEEYGFVHLSAGDLLRAEQQREGSQYGAMIADYIKEGKIVPMEVTVALLSNAIADALAKQGGEGKGRFLVDGFPRKMDQAIKFDESVCPSQFVLFLQCSEEVMLSRLLERGKTSGRADDNIESIKKRFQTFVETSMPVVDYYRKQDRVVEVDSIKPVDEVYAEIKQAMDRTFANHAQQ</sequence>
<keyword evidence="1 9" id="KW-0963">Cytoplasm</keyword>
<evidence type="ECO:0000256" key="8">
    <source>
        <dbReference type="ARBA" id="ARBA00048116"/>
    </source>
</evidence>
<proteinExistence type="inferred from homology"/>
<dbReference type="STRING" id="1151754.M9M5F9"/>
<feature type="region of interest" description="Disordered" evidence="10">
    <location>
        <begin position="63"/>
        <end position="98"/>
    </location>
</feature>
<dbReference type="InterPro" id="IPR000850">
    <property type="entry name" value="Adenylat/UMP-CMP_kin"/>
</dbReference>
<feature type="region of interest" description="Disordered" evidence="10">
    <location>
        <begin position="120"/>
        <end position="155"/>
    </location>
</feature>
<dbReference type="GO" id="GO:0005524">
    <property type="term" value="F:ATP binding"/>
    <property type="evidence" value="ECO:0007669"/>
    <property type="project" value="UniProtKB-KW"/>
</dbReference>
<organism evidence="11 12">
    <name type="scientific">Pseudozyma antarctica (strain T-34)</name>
    <name type="common">Yeast</name>
    <name type="synonym">Candida antarctica</name>
    <dbReference type="NCBI Taxonomy" id="1151754"/>
    <lineage>
        <taxon>Eukaryota</taxon>
        <taxon>Fungi</taxon>
        <taxon>Dikarya</taxon>
        <taxon>Basidiomycota</taxon>
        <taxon>Ustilaginomycotina</taxon>
        <taxon>Ustilaginomycetes</taxon>
        <taxon>Ustilaginales</taxon>
        <taxon>Ustilaginaceae</taxon>
        <taxon>Moesziomyces</taxon>
    </lineage>
</organism>
<keyword evidence="5 9" id="KW-0067">ATP-binding</keyword>
<dbReference type="SUPFAM" id="SSF52540">
    <property type="entry name" value="P-loop containing nucleoside triphosphate hydrolases"/>
    <property type="match status" value="1"/>
</dbReference>
<evidence type="ECO:0000256" key="9">
    <source>
        <dbReference type="HAMAP-Rule" id="MF_03172"/>
    </source>
</evidence>
<keyword evidence="6 9" id="KW-0665">Pyrimidine biosynthesis</keyword>
<dbReference type="EMBL" id="DF196784">
    <property type="protein sequence ID" value="GAC75780.1"/>
    <property type="molecule type" value="Genomic_DNA"/>
</dbReference>
<feature type="binding site" evidence="9">
    <location>
        <position position="294"/>
    </location>
    <ligand>
        <name>ATP</name>
        <dbReference type="ChEBI" id="CHEBI:30616"/>
    </ligand>
</feature>
<dbReference type="PRINTS" id="PR00094">
    <property type="entry name" value="ADENYLTKNASE"/>
</dbReference>
<dbReference type="InterPro" id="IPR033690">
    <property type="entry name" value="Adenylat_kinase_CS"/>
</dbReference>
<evidence type="ECO:0000256" key="10">
    <source>
        <dbReference type="SAM" id="MobiDB-lite"/>
    </source>
</evidence>
<evidence type="ECO:0000256" key="5">
    <source>
        <dbReference type="ARBA" id="ARBA00022840"/>
    </source>
</evidence>
<dbReference type="InterPro" id="IPR027417">
    <property type="entry name" value="P-loop_NTPase"/>
</dbReference>